<comment type="similarity">
    <text evidence="1">Belongs to the sulfotransferase 1 family.</text>
</comment>
<protein>
    <submittedName>
        <fullName evidence="4">Putative sulfotransferase</fullName>
    </submittedName>
</protein>
<dbReference type="AlphaFoldDB" id="V5I2E1"/>
<sequence length="315" mass="36144">MGETRKLPVTIDAGGDAIFPYSNPVLYKRIPLLEPQQGDIIQVTYPRSGTHWVQQIIQLILNKGESERNYMDFMIKSPFIEAMELGATKAPRLLRTHSSMARLQFSKKAKYVYVARNPWDCCVSCFHFVREIPECQFEDGTFDDFVDSFLEGKFGFGEYFSHVLYGYGSKTEPNVFFVTYEELHKDKADVALRLAYFLGEEHGKMLETNQDVFQKVMEKSTATYMRKLMTTTPEGMSDIIAKSFGLVPSSSATNRIKSEDRRVVYILRKGEVGEWKQYFSKRSIEKMKAAIEVRTKGSDVMTLWKCHDASLEPSS</sequence>
<dbReference type="Gene3D" id="3.40.50.300">
    <property type="entry name" value="P-loop containing nucleotide triphosphate hydrolases"/>
    <property type="match status" value="1"/>
</dbReference>
<proteinExistence type="evidence at transcript level"/>
<keyword evidence="2 4" id="KW-0808">Transferase</keyword>
<dbReference type="Pfam" id="PF00685">
    <property type="entry name" value="Sulfotransfer_1"/>
    <property type="match status" value="1"/>
</dbReference>
<evidence type="ECO:0000256" key="2">
    <source>
        <dbReference type="ARBA" id="ARBA00022679"/>
    </source>
</evidence>
<dbReference type="GO" id="GO:0008146">
    <property type="term" value="F:sulfotransferase activity"/>
    <property type="evidence" value="ECO:0007669"/>
    <property type="project" value="InterPro"/>
</dbReference>
<dbReference type="EMBL" id="GANP01002695">
    <property type="protein sequence ID" value="JAB81773.1"/>
    <property type="molecule type" value="mRNA"/>
</dbReference>
<evidence type="ECO:0000256" key="1">
    <source>
        <dbReference type="ARBA" id="ARBA00005771"/>
    </source>
</evidence>
<organism evidence="4">
    <name type="scientific">Ixodes ricinus</name>
    <name type="common">Common tick</name>
    <name type="synonym">Acarus ricinus</name>
    <dbReference type="NCBI Taxonomy" id="34613"/>
    <lineage>
        <taxon>Eukaryota</taxon>
        <taxon>Metazoa</taxon>
        <taxon>Ecdysozoa</taxon>
        <taxon>Arthropoda</taxon>
        <taxon>Chelicerata</taxon>
        <taxon>Arachnida</taxon>
        <taxon>Acari</taxon>
        <taxon>Parasitiformes</taxon>
        <taxon>Ixodida</taxon>
        <taxon>Ixodoidea</taxon>
        <taxon>Ixodidae</taxon>
        <taxon>Ixodinae</taxon>
        <taxon>Ixodes</taxon>
    </lineage>
</organism>
<evidence type="ECO:0000313" key="4">
    <source>
        <dbReference type="EMBL" id="JAB81773.1"/>
    </source>
</evidence>
<reference evidence="4" key="1">
    <citation type="journal article" date="2015" name="Sci. Rep.">
        <title>Tissue- and time-dependent transcription in Ixodes ricinus salivary glands and midguts when blood feeding on the vertebrate host.</title>
        <authorList>
            <person name="Kotsyfakis M."/>
            <person name="Schwarz A."/>
            <person name="Erhart J."/>
            <person name="Ribeiro J.M."/>
        </authorList>
    </citation>
    <scope>NUCLEOTIDE SEQUENCE</scope>
    <source>
        <tissue evidence="4">Salivary gland and midgut</tissue>
    </source>
</reference>
<dbReference type="SUPFAM" id="SSF52540">
    <property type="entry name" value="P-loop containing nucleoside triphosphate hydrolases"/>
    <property type="match status" value="1"/>
</dbReference>
<dbReference type="PANTHER" id="PTHR11783">
    <property type="entry name" value="SULFOTRANSFERASE SULT"/>
    <property type="match status" value="1"/>
</dbReference>
<dbReference type="InterPro" id="IPR027417">
    <property type="entry name" value="P-loop_NTPase"/>
</dbReference>
<accession>V5I2E1</accession>
<dbReference type="InterPro" id="IPR000863">
    <property type="entry name" value="Sulfotransferase_dom"/>
</dbReference>
<name>V5I2E1_IXORI</name>
<evidence type="ECO:0000259" key="3">
    <source>
        <dbReference type="Pfam" id="PF00685"/>
    </source>
</evidence>
<feature type="domain" description="Sulfotransferase" evidence="3">
    <location>
        <begin position="38"/>
        <end position="297"/>
    </location>
</feature>